<evidence type="ECO:0000256" key="7">
    <source>
        <dbReference type="ARBA" id="ARBA00048248"/>
    </source>
</evidence>
<dbReference type="GO" id="GO:0003723">
    <property type="term" value="F:RNA binding"/>
    <property type="evidence" value="ECO:0007669"/>
    <property type="project" value="UniProtKB-KW"/>
</dbReference>
<protein>
    <recommendedName>
        <fullName evidence="1 8">Tyrosine--tRNA ligase</fullName>
        <ecNumber evidence="1 8">6.1.1.1</ecNumber>
    </recommendedName>
</protein>
<organism evidence="12 13">
    <name type="scientific">Candidatus Komeilibacteria bacterium RIFCSPHIGHO2_01_FULL_52_14</name>
    <dbReference type="NCBI Taxonomy" id="1798549"/>
    <lineage>
        <taxon>Bacteria</taxon>
        <taxon>Candidatus Komeiliibacteriota</taxon>
    </lineage>
</organism>
<keyword evidence="6 10" id="KW-0030">Aminoacyl-tRNA synthetase</keyword>
<keyword evidence="4 10" id="KW-0067">ATP-binding</keyword>
<proteinExistence type="inferred from homology"/>
<dbReference type="GO" id="GO:0005829">
    <property type="term" value="C:cytosol"/>
    <property type="evidence" value="ECO:0007669"/>
    <property type="project" value="TreeGrafter"/>
</dbReference>
<keyword evidence="3 10" id="KW-0547">Nucleotide-binding</keyword>
<evidence type="ECO:0000259" key="11">
    <source>
        <dbReference type="Pfam" id="PF01479"/>
    </source>
</evidence>
<dbReference type="SUPFAM" id="SSF55174">
    <property type="entry name" value="Alpha-L RNA-binding motif"/>
    <property type="match status" value="1"/>
</dbReference>
<dbReference type="Gene3D" id="3.40.50.620">
    <property type="entry name" value="HUPs"/>
    <property type="match status" value="1"/>
</dbReference>
<evidence type="ECO:0000313" key="13">
    <source>
        <dbReference type="Proteomes" id="UP000177817"/>
    </source>
</evidence>
<dbReference type="InterPro" id="IPR024088">
    <property type="entry name" value="Tyr-tRNA-ligase_bac-type"/>
</dbReference>
<evidence type="ECO:0000256" key="9">
    <source>
        <dbReference type="PROSITE-ProRule" id="PRU00182"/>
    </source>
</evidence>
<evidence type="ECO:0000313" key="12">
    <source>
        <dbReference type="EMBL" id="OGY88567.1"/>
    </source>
</evidence>
<dbReference type="PANTHER" id="PTHR11766:SF1">
    <property type="entry name" value="TYROSINE--TRNA LIGASE"/>
    <property type="match status" value="1"/>
</dbReference>
<comment type="catalytic activity">
    <reaction evidence="7">
        <text>tRNA(Tyr) + L-tyrosine + ATP = L-tyrosyl-tRNA(Tyr) + AMP + diphosphate + H(+)</text>
        <dbReference type="Rhea" id="RHEA:10220"/>
        <dbReference type="Rhea" id="RHEA-COMP:9706"/>
        <dbReference type="Rhea" id="RHEA-COMP:9707"/>
        <dbReference type="ChEBI" id="CHEBI:15378"/>
        <dbReference type="ChEBI" id="CHEBI:30616"/>
        <dbReference type="ChEBI" id="CHEBI:33019"/>
        <dbReference type="ChEBI" id="CHEBI:58315"/>
        <dbReference type="ChEBI" id="CHEBI:78442"/>
        <dbReference type="ChEBI" id="CHEBI:78536"/>
        <dbReference type="ChEBI" id="CHEBI:456215"/>
        <dbReference type="EC" id="6.1.1.1"/>
    </reaction>
</comment>
<evidence type="ECO:0000256" key="2">
    <source>
        <dbReference type="ARBA" id="ARBA00022598"/>
    </source>
</evidence>
<keyword evidence="2 10" id="KW-0436">Ligase</keyword>
<evidence type="ECO:0000256" key="4">
    <source>
        <dbReference type="ARBA" id="ARBA00022840"/>
    </source>
</evidence>
<dbReference type="Gene3D" id="3.10.290.10">
    <property type="entry name" value="RNA-binding S4 domain"/>
    <property type="match status" value="1"/>
</dbReference>
<evidence type="ECO:0000256" key="5">
    <source>
        <dbReference type="ARBA" id="ARBA00022917"/>
    </source>
</evidence>
<dbReference type="InterPro" id="IPR002305">
    <property type="entry name" value="aa-tRNA-synth_Ic"/>
</dbReference>
<dbReference type="CDD" id="cd00165">
    <property type="entry name" value="S4"/>
    <property type="match status" value="1"/>
</dbReference>
<gene>
    <name evidence="12" type="ORF">A2677_01290</name>
</gene>
<feature type="domain" description="RNA-binding S4" evidence="11">
    <location>
        <begin position="346"/>
        <end position="375"/>
    </location>
</feature>
<dbReference type="CDD" id="cd00805">
    <property type="entry name" value="TyrRS_core"/>
    <property type="match status" value="1"/>
</dbReference>
<evidence type="ECO:0000256" key="8">
    <source>
        <dbReference type="NCBIfam" id="TIGR00234"/>
    </source>
</evidence>
<dbReference type="InterPro" id="IPR002307">
    <property type="entry name" value="Tyr-tRNA-ligase"/>
</dbReference>
<comment type="similarity">
    <text evidence="10">Belongs to the class-I aminoacyl-tRNA synthetase family.</text>
</comment>
<dbReference type="PROSITE" id="PS50889">
    <property type="entry name" value="S4"/>
    <property type="match status" value="1"/>
</dbReference>
<dbReference type="GO" id="GO:0006437">
    <property type="term" value="P:tyrosyl-tRNA aminoacylation"/>
    <property type="evidence" value="ECO:0007669"/>
    <property type="project" value="UniProtKB-UniRule"/>
</dbReference>
<dbReference type="Pfam" id="PF01479">
    <property type="entry name" value="S4"/>
    <property type="match status" value="1"/>
</dbReference>
<dbReference type="PANTHER" id="PTHR11766">
    <property type="entry name" value="TYROSYL-TRNA SYNTHETASE"/>
    <property type="match status" value="1"/>
</dbReference>
<accession>A0A1G2BK23</accession>
<dbReference type="PRINTS" id="PR01040">
    <property type="entry name" value="TRNASYNTHTYR"/>
</dbReference>
<name>A0A1G2BK23_9BACT</name>
<dbReference type="InterPro" id="IPR014729">
    <property type="entry name" value="Rossmann-like_a/b/a_fold"/>
</dbReference>
<evidence type="ECO:0000256" key="3">
    <source>
        <dbReference type="ARBA" id="ARBA00022741"/>
    </source>
</evidence>
<keyword evidence="9" id="KW-0694">RNA-binding</keyword>
<comment type="caution">
    <text evidence="12">The sequence shown here is derived from an EMBL/GenBank/DDBJ whole genome shotgun (WGS) entry which is preliminary data.</text>
</comment>
<keyword evidence="5 10" id="KW-0648">Protein biosynthesis</keyword>
<dbReference type="InterPro" id="IPR002942">
    <property type="entry name" value="S4_RNA-bd"/>
</dbReference>
<reference evidence="12 13" key="1">
    <citation type="journal article" date="2016" name="Nat. Commun.">
        <title>Thousands of microbial genomes shed light on interconnected biogeochemical processes in an aquifer system.</title>
        <authorList>
            <person name="Anantharaman K."/>
            <person name="Brown C.T."/>
            <person name="Hug L.A."/>
            <person name="Sharon I."/>
            <person name="Castelle C.J."/>
            <person name="Probst A.J."/>
            <person name="Thomas B.C."/>
            <person name="Singh A."/>
            <person name="Wilkins M.J."/>
            <person name="Karaoz U."/>
            <person name="Brodie E.L."/>
            <person name="Williams K.H."/>
            <person name="Hubbard S.S."/>
            <person name="Banfield J.F."/>
        </authorList>
    </citation>
    <scope>NUCLEOTIDE SEQUENCE [LARGE SCALE GENOMIC DNA]</scope>
</reference>
<dbReference type="EC" id="6.1.1.1" evidence="1 8"/>
<dbReference type="GO" id="GO:0005524">
    <property type="term" value="F:ATP binding"/>
    <property type="evidence" value="ECO:0007669"/>
    <property type="project" value="UniProtKB-KW"/>
</dbReference>
<dbReference type="SUPFAM" id="SSF52374">
    <property type="entry name" value="Nucleotidylyl transferase"/>
    <property type="match status" value="1"/>
</dbReference>
<evidence type="ECO:0000256" key="10">
    <source>
        <dbReference type="RuleBase" id="RU363036"/>
    </source>
</evidence>
<sequence>MQKISTDRKKIDELLTRGVDKIYPSEGGLREALLSGKKLRVKFGIDPTGTKIHIGRAVVFRKLRQFQELGHQIVLIIGDFTAQIGDPSDKLEKRPFLKPAQVQANLKNYIPQIGKIINIKKTEIKYNSVWLKKFSLQEVTQLAEQFTIQQMLQRRNFKERLSQNQDISLRELFYPLMQGYDSVAVHADVELGGTDQLFNLMAGRKLQERYRQKPQLVLTVRMLNGLDGRKMSTSWGNVINILDTSKEQFGKVMSMRDEEIIPYFILAADLPMGEIREREKLMKQGILNPRDAKAELARRIVAFYHGEAAARKADHEFVSQFKDKETPKNIPVRKLISYTGSFPDKLVEAGLCSSKSEARRLIEQGGVKIDGSKVDFKNGWDIILKKGSVIQVGKHKFVKIA</sequence>
<dbReference type="Proteomes" id="UP000177817">
    <property type="component" value="Unassembled WGS sequence"/>
</dbReference>
<dbReference type="Pfam" id="PF00579">
    <property type="entry name" value="tRNA-synt_1b"/>
    <property type="match status" value="1"/>
</dbReference>
<evidence type="ECO:0000256" key="6">
    <source>
        <dbReference type="ARBA" id="ARBA00023146"/>
    </source>
</evidence>
<dbReference type="GO" id="GO:0004831">
    <property type="term" value="F:tyrosine-tRNA ligase activity"/>
    <property type="evidence" value="ECO:0007669"/>
    <property type="project" value="UniProtKB-UniRule"/>
</dbReference>
<evidence type="ECO:0000256" key="1">
    <source>
        <dbReference type="ARBA" id="ARBA00013160"/>
    </source>
</evidence>
<dbReference type="InterPro" id="IPR036986">
    <property type="entry name" value="S4_RNA-bd_sf"/>
</dbReference>
<dbReference type="NCBIfam" id="TIGR00234">
    <property type="entry name" value="tyrS"/>
    <property type="match status" value="1"/>
</dbReference>
<dbReference type="AlphaFoldDB" id="A0A1G2BK23"/>
<dbReference type="Gene3D" id="1.10.240.10">
    <property type="entry name" value="Tyrosyl-Transfer RNA Synthetase"/>
    <property type="match status" value="1"/>
</dbReference>
<dbReference type="EMBL" id="MHKK01000061">
    <property type="protein sequence ID" value="OGY88567.1"/>
    <property type="molecule type" value="Genomic_DNA"/>
</dbReference>